<sequence length="631" mass="70792">MTQLTYHSYPERAVSVGSHDVSVHYKSAQEGDIIYIDAVEELQDYPECLFDKLYEYAKKYPDRILIAQRELNTETGERGDWIEITYSEVLQKTRNIAQALLEYDLSAENPLMILSENSLEVFLLMFGAMLAGAPFTLIAPAYSLLAKTPDKLQYVIDKLTPALFYAGDGKGFLRQLKACGQLDKPIITSTGDLDGESCLHFNDFVMKNATEEVEKKHHQINADSIVKFLFTSGSTGDPKVVPTTHRMLCSNQQMLKQTLRLTEEEPLVLIDWLSWHHTFGGSHNLGVALYNGGTFYIDDGRPVVGKFDETIRNLKEISPSKYFNVPIGWAMLANALEEDKVLRDNFFKNIDLYFFGGAGLSPELWQQLCDISYQHCGEKIRIMAGLGMTETSPSCTFTTGPSNATASFVGFPAPGVEIKLVPIQDKLELRIRGPHVMSGYWRHDSTDPNISASFDEEGFYCTGDGLVFYNPDNPLEGLVYDGRIAEDFKLMTGTFVNVGELRGRIVMQGLDLIEDAVLTGEGKSEIGALVFIKEKAARKLTGLSDAKLKEVLEHDKVQTWFNGFMNKINDGCDASSKRIARIYLMENQASVVEGEKTDKGTLNQRKLRNNRKQELKALYGQEVDKLRFLAK</sequence>
<dbReference type="InterPro" id="IPR020845">
    <property type="entry name" value="AMP-binding_CS"/>
</dbReference>
<dbReference type="Proteomes" id="UP000664554">
    <property type="component" value="Unassembled WGS sequence"/>
</dbReference>
<dbReference type="Gene3D" id="3.40.50.12780">
    <property type="entry name" value="N-terminal domain of ligase-like"/>
    <property type="match status" value="1"/>
</dbReference>
<accession>A0ABS3NSL2</accession>
<dbReference type="SUPFAM" id="SSF56801">
    <property type="entry name" value="Acetyl-CoA synthetase-like"/>
    <property type="match status" value="1"/>
</dbReference>
<name>A0ABS3NSL2_9GAMM</name>
<comment type="caution">
    <text evidence="3">The sequence shown here is derived from an EMBL/GenBank/DDBJ whole genome shotgun (WGS) entry which is preliminary data.</text>
</comment>
<dbReference type="PROSITE" id="PS00455">
    <property type="entry name" value="AMP_BINDING"/>
    <property type="match status" value="1"/>
</dbReference>
<evidence type="ECO:0000313" key="3">
    <source>
        <dbReference type="EMBL" id="MBO1532020.1"/>
    </source>
</evidence>
<dbReference type="InterPro" id="IPR000873">
    <property type="entry name" value="AMP-dep_synth/lig_dom"/>
</dbReference>
<keyword evidence="4" id="KW-1185">Reference proteome</keyword>
<dbReference type="Pfam" id="PF23562">
    <property type="entry name" value="AMP-binding_C_3"/>
    <property type="match status" value="1"/>
</dbReference>
<evidence type="ECO:0000259" key="2">
    <source>
        <dbReference type="Pfam" id="PF00501"/>
    </source>
</evidence>
<dbReference type="EMBL" id="JAGBKM010000034">
    <property type="protein sequence ID" value="MBO1532020.1"/>
    <property type="molecule type" value="Genomic_DNA"/>
</dbReference>
<feature type="domain" description="AMP-dependent synthetase/ligase" evidence="2">
    <location>
        <begin position="55"/>
        <end position="441"/>
    </location>
</feature>
<gene>
    <name evidence="3" type="ORF">J3492_12505</name>
</gene>
<keyword evidence="1" id="KW-0812">Transmembrane</keyword>
<keyword evidence="1" id="KW-1133">Transmembrane helix</keyword>
<evidence type="ECO:0000313" key="4">
    <source>
        <dbReference type="Proteomes" id="UP000664554"/>
    </source>
</evidence>
<keyword evidence="1" id="KW-0472">Membrane</keyword>
<dbReference type="Pfam" id="PF00501">
    <property type="entry name" value="AMP-binding"/>
    <property type="match status" value="1"/>
</dbReference>
<evidence type="ECO:0000256" key="1">
    <source>
        <dbReference type="SAM" id="Phobius"/>
    </source>
</evidence>
<protein>
    <submittedName>
        <fullName evidence="3">Feruloyl-CoA synthase</fullName>
    </submittedName>
</protein>
<reference evidence="3 4" key="1">
    <citation type="submission" date="2021-03" db="EMBL/GenBank/DDBJ databases">
        <authorList>
            <person name="Shang D.-D."/>
            <person name="Du Z.-J."/>
            <person name="Chen G.-J."/>
        </authorList>
    </citation>
    <scope>NUCLEOTIDE SEQUENCE [LARGE SCALE GENOMIC DNA]</scope>
    <source>
        <strain evidence="3 4">F1192</strain>
    </source>
</reference>
<dbReference type="InterPro" id="IPR042099">
    <property type="entry name" value="ANL_N_sf"/>
</dbReference>
<dbReference type="PANTHER" id="PTHR24096:SF420">
    <property type="entry name" value="LONG-CHAIN-FATTY-ACID--COA LIGASE-RELATED"/>
    <property type="match status" value="1"/>
</dbReference>
<dbReference type="PANTHER" id="PTHR24096">
    <property type="entry name" value="LONG-CHAIN-FATTY-ACID--COA LIGASE"/>
    <property type="match status" value="1"/>
</dbReference>
<proteinExistence type="predicted"/>
<organism evidence="3 4">
    <name type="scientific">Psychrobacter coccoides</name>
    <dbReference type="NCBI Taxonomy" id="2818440"/>
    <lineage>
        <taxon>Bacteria</taxon>
        <taxon>Pseudomonadati</taxon>
        <taxon>Pseudomonadota</taxon>
        <taxon>Gammaproteobacteria</taxon>
        <taxon>Moraxellales</taxon>
        <taxon>Moraxellaceae</taxon>
        <taxon>Psychrobacter</taxon>
    </lineage>
</organism>
<feature type="transmembrane region" description="Helical" evidence="1">
    <location>
        <begin position="121"/>
        <end position="145"/>
    </location>
</feature>
<dbReference type="RefSeq" id="WP_207992376.1">
    <property type="nucleotide sequence ID" value="NZ_JAGBKM010000034.1"/>
</dbReference>